<dbReference type="EMBL" id="JBHLZU010000026">
    <property type="protein sequence ID" value="MFB9907912.1"/>
    <property type="molecule type" value="Genomic_DNA"/>
</dbReference>
<reference evidence="8 9" key="1">
    <citation type="submission" date="2024-09" db="EMBL/GenBank/DDBJ databases">
        <authorList>
            <person name="Sun Q."/>
            <person name="Mori K."/>
        </authorList>
    </citation>
    <scope>NUCLEOTIDE SEQUENCE [LARGE SCALE GENOMIC DNA]</scope>
    <source>
        <strain evidence="8 9">TBRC 7907</strain>
    </source>
</reference>
<dbReference type="InterPro" id="IPR023845">
    <property type="entry name" value="DUF3817_TM"/>
</dbReference>
<keyword evidence="3 6" id="KW-0812">Transmembrane</keyword>
<dbReference type="Proteomes" id="UP001589693">
    <property type="component" value="Unassembled WGS sequence"/>
</dbReference>
<sequence>MSSPAKRFRLIAIAEACSWLGLLVGMLFEHVLDVSDLGVKIFGPVHGGLFMIYVLVAFLVRKPLGWDNRTLVWALVASIPPCATVLFERWAARKGRLQPVAA</sequence>
<comment type="subcellular location">
    <subcellularLocation>
        <location evidence="1">Cell membrane</location>
        <topology evidence="1">Multi-pass membrane protein</topology>
    </subcellularLocation>
</comment>
<evidence type="ECO:0000256" key="4">
    <source>
        <dbReference type="ARBA" id="ARBA00022989"/>
    </source>
</evidence>
<dbReference type="PANTHER" id="PTHR40077:SF1">
    <property type="entry name" value="MEMBRANE PROTEIN"/>
    <property type="match status" value="1"/>
</dbReference>
<comment type="caution">
    <text evidence="8">The sequence shown here is derived from an EMBL/GenBank/DDBJ whole genome shotgun (WGS) entry which is preliminary data.</text>
</comment>
<keyword evidence="4 6" id="KW-1133">Transmembrane helix</keyword>
<protein>
    <submittedName>
        <fullName evidence="8">DUF3817 domain-containing protein</fullName>
    </submittedName>
</protein>
<evidence type="ECO:0000259" key="7">
    <source>
        <dbReference type="Pfam" id="PF12823"/>
    </source>
</evidence>
<evidence type="ECO:0000313" key="9">
    <source>
        <dbReference type="Proteomes" id="UP001589693"/>
    </source>
</evidence>
<evidence type="ECO:0000256" key="5">
    <source>
        <dbReference type="ARBA" id="ARBA00023136"/>
    </source>
</evidence>
<gene>
    <name evidence="8" type="ORF">ACFFQA_28595</name>
</gene>
<evidence type="ECO:0000256" key="3">
    <source>
        <dbReference type="ARBA" id="ARBA00022692"/>
    </source>
</evidence>
<evidence type="ECO:0000313" key="8">
    <source>
        <dbReference type="EMBL" id="MFB9907912.1"/>
    </source>
</evidence>
<evidence type="ECO:0000256" key="1">
    <source>
        <dbReference type="ARBA" id="ARBA00004651"/>
    </source>
</evidence>
<keyword evidence="2" id="KW-1003">Cell membrane</keyword>
<keyword evidence="9" id="KW-1185">Reference proteome</keyword>
<organism evidence="8 9">
    <name type="scientific">Allokutzneria oryzae</name>
    <dbReference type="NCBI Taxonomy" id="1378989"/>
    <lineage>
        <taxon>Bacteria</taxon>
        <taxon>Bacillati</taxon>
        <taxon>Actinomycetota</taxon>
        <taxon>Actinomycetes</taxon>
        <taxon>Pseudonocardiales</taxon>
        <taxon>Pseudonocardiaceae</taxon>
        <taxon>Allokutzneria</taxon>
    </lineage>
</organism>
<keyword evidence="5 6" id="KW-0472">Membrane</keyword>
<feature type="transmembrane region" description="Helical" evidence="6">
    <location>
        <begin position="12"/>
        <end position="29"/>
    </location>
</feature>
<dbReference type="NCBIfam" id="TIGR03954">
    <property type="entry name" value="integ_memb_HG"/>
    <property type="match status" value="1"/>
</dbReference>
<dbReference type="RefSeq" id="WP_377858922.1">
    <property type="nucleotide sequence ID" value="NZ_JBHLZU010000026.1"/>
</dbReference>
<feature type="transmembrane region" description="Helical" evidence="6">
    <location>
        <begin position="72"/>
        <end position="92"/>
    </location>
</feature>
<dbReference type="PANTHER" id="PTHR40077">
    <property type="entry name" value="MEMBRANE PROTEIN-RELATED"/>
    <property type="match status" value="1"/>
</dbReference>
<feature type="domain" description="DUF3817" evidence="7">
    <location>
        <begin position="6"/>
        <end position="93"/>
    </location>
</feature>
<dbReference type="Pfam" id="PF12823">
    <property type="entry name" value="DUF3817"/>
    <property type="match status" value="1"/>
</dbReference>
<feature type="transmembrane region" description="Helical" evidence="6">
    <location>
        <begin position="41"/>
        <end position="60"/>
    </location>
</feature>
<evidence type="ECO:0000256" key="2">
    <source>
        <dbReference type="ARBA" id="ARBA00022475"/>
    </source>
</evidence>
<evidence type="ECO:0000256" key="6">
    <source>
        <dbReference type="SAM" id="Phobius"/>
    </source>
</evidence>
<accession>A0ABV6A424</accession>
<name>A0ABV6A424_9PSEU</name>
<proteinExistence type="predicted"/>